<dbReference type="Proteomes" id="UP000245712">
    <property type="component" value="Unassembled WGS sequence"/>
</dbReference>
<keyword evidence="2" id="KW-1185">Reference proteome</keyword>
<organism evidence="1 2">
    <name type="scientific">Paraburkholderia unamae</name>
    <dbReference type="NCBI Taxonomy" id="219649"/>
    <lineage>
        <taxon>Bacteria</taxon>
        <taxon>Pseudomonadati</taxon>
        <taxon>Pseudomonadota</taxon>
        <taxon>Betaproteobacteria</taxon>
        <taxon>Burkholderiales</taxon>
        <taxon>Burkholderiaceae</taxon>
        <taxon>Paraburkholderia</taxon>
    </lineage>
</organism>
<evidence type="ECO:0000313" key="1">
    <source>
        <dbReference type="EMBL" id="PVX97657.1"/>
    </source>
</evidence>
<sequence length="247" mass="27912">MTEDRTPQERIAAARQLHAVLKDYLARPTWTPIDGTLIVSGIHPPPDCAEIPNGGVGLDGQVFTGGGNERFSDARRIWRKWTWRCEDDQENGEVTPVELKPHKFLIWCDDMDIETEWIRLCRALYGDKTNAGQVDFIPEEIVEYATQSARVIDALTSRLVVQDANATAKTEARKSLARSPMPLPENREHLSTEEFAAVLAVEPQSVRKRYSETGTYHGVRPTKLPNRRVIWPVEAVKRLLNGDKINS</sequence>
<name>A0ABX5KX53_9BURK</name>
<proteinExistence type="predicted"/>
<evidence type="ECO:0008006" key="3">
    <source>
        <dbReference type="Google" id="ProtNLM"/>
    </source>
</evidence>
<comment type="caution">
    <text evidence="1">The sequence shown here is derived from an EMBL/GenBank/DDBJ whole genome shotgun (WGS) entry which is preliminary data.</text>
</comment>
<gene>
    <name evidence="1" type="ORF">C7402_101371</name>
</gene>
<dbReference type="EMBL" id="QEOB01000001">
    <property type="protein sequence ID" value="PVX97657.1"/>
    <property type="molecule type" value="Genomic_DNA"/>
</dbReference>
<evidence type="ECO:0000313" key="2">
    <source>
        <dbReference type="Proteomes" id="UP000245712"/>
    </source>
</evidence>
<protein>
    <recommendedName>
        <fullName evidence="3">Helix-turn-helix protein</fullName>
    </recommendedName>
</protein>
<accession>A0ABX5KX53</accession>
<reference evidence="1 2" key="1">
    <citation type="submission" date="2018-05" db="EMBL/GenBank/DDBJ databases">
        <title>Genomic Encyclopedia of Type Strains, Phase IV (KMG-V): Genome sequencing to study the core and pangenomes of soil and plant-associated prokaryotes.</title>
        <authorList>
            <person name="Whitman W."/>
        </authorList>
    </citation>
    <scope>NUCLEOTIDE SEQUENCE [LARGE SCALE GENOMIC DNA]</scope>
    <source>
        <strain evidence="1 2">SCZa-39</strain>
    </source>
</reference>